<evidence type="ECO:0000256" key="6">
    <source>
        <dbReference type="ARBA" id="ARBA00022840"/>
    </source>
</evidence>
<comment type="similarity">
    <text evidence="1 11">Belongs to the GatB/GatE family. GatB subfamily.</text>
</comment>
<name>A0A0C1CAJ2_9BACT</name>
<evidence type="ECO:0000313" key="14">
    <source>
        <dbReference type="Proteomes" id="UP000031307"/>
    </source>
</evidence>
<keyword evidence="6 11" id="KW-0067">ATP-binding</keyword>
<dbReference type="PANTHER" id="PTHR11659:SF0">
    <property type="entry name" value="GLUTAMYL-TRNA(GLN) AMIDOTRANSFERASE SUBUNIT B, MITOCHONDRIAL"/>
    <property type="match status" value="1"/>
</dbReference>
<dbReference type="InterPro" id="IPR018027">
    <property type="entry name" value="Asn/Gln_amidotransferase"/>
</dbReference>
<dbReference type="GO" id="GO:0016740">
    <property type="term" value="F:transferase activity"/>
    <property type="evidence" value="ECO:0007669"/>
    <property type="project" value="UniProtKB-KW"/>
</dbReference>
<dbReference type="SUPFAM" id="SSF89095">
    <property type="entry name" value="GatB/YqeY motif"/>
    <property type="match status" value="1"/>
</dbReference>
<evidence type="ECO:0000256" key="9">
    <source>
        <dbReference type="ARBA" id="ARBA00047380"/>
    </source>
</evidence>
<comment type="catalytic activity">
    <reaction evidence="10 11">
        <text>L-glutamyl-tRNA(Gln) + L-glutamine + ATP + H2O = L-glutaminyl-tRNA(Gln) + L-glutamate + ADP + phosphate + H(+)</text>
        <dbReference type="Rhea" id="RHEA:17521"/>
        <dbReference type="Rhea" id="RHEA-COMP:9681"/>
        <dbReference type="Rhea" id="RHEA-COMP:9684"/>
        <dbReference type="ChEBI" id="CHEBI:15377"/>
        <dbReference type="ChEBI" id="CHEBI:15378"/>
        <dbReference type="ChEBI" id="CHEBI:29985"/>
        <dbReference type="ChEBI" id="CHEBI:30616"/>
        <dbReference type="ChEBI" id="CHEBI:43474"/>
        <dbReference type="ChEBI" id="CHEBI:58359"/>
        <dbReference type="ChEBI" id="CHEBI:78520"/>
        <dbReference type="ChEBI" id="CHEBI:78521"/>
        <dbReference type="ChEBI" id="CHEBI:456216"/>
    </reaction>
</comment>
<evidence type="ECO:0000256" key="7">
    <source>
        <dbReference type="ARBA" id="ARBA00022917"/>
    </source>
</evidence>
<evidence type="ECO:0000256" key="2">
    <source>
        <dbReference type="ARBA" id="ARBA00011123"/>
    </source>
</evidence>
<evidence type="ECO:0000256" key="4">
    <source>
        <dbReference type="ARBA" id="ARBA00022598"/>
    </source>
</evidence>
<dbReference type="EMBL" id="JSAM01000050">
    <property type="protein sequence ID" value="KIA78000.1"/>
    <property type="molecule type" value="Genomic_DNA"/>
</dbReference>
<dbReference type="HAMAP" id="MF_00121">
    <property type="entry name" value="GatB"/>
    <property type="match status" value="1"/>
</dbReference>
<evidence type="ECO:0000256" key="1">
    <source>
        <dbReference type="ARBA" id="ARBA00005306"/>
    </source>
</evidence>
<gene>
    <name evidence="11 13" type="primary">gatB</name>
    <name evidence="13" type="ORF">DB43_FF00190</name>
</gene>
<dbReference type="GO" id="GO:0005524">
    <property type="term" value="F:ATP binding"/>
    <property type="evidence" value="ECO:0007669"/>
    <property type="project" value="UniProtKB-KW"/>
</dbReference>
<evidence type="ECO:0000313" key="13">
    <source>
        <dbReference type="EMBL" id="KIA78000.1"/>
    </source>
</evidence>
<dbReference type="PANTHER" id="PTHR11659">
    <property type="entry name" value="GLUTAMYL-TRNA GLN AMIDOTRANSFERASE SUBUNIT B MITOCHONDRIAL AND PROKARYOTIC PET112-RELATED"/>
    <property type="match status" value="1"/>
</dbReference>
<dbReference type="NCBIfam" id="TIGR00133">
    <property type="entry name" value="gatB"/>
    <property type="match status" value="1"/>
</dbReference>
<dbReference type="InterPro" id="IPR003789">
    <property type="entry name" value="Asn/Gln_tRNA_amidoTrase-B-like"/>
</dbReference>
<dbReference type="InterPro" id="IPR006075">
    <property type="entry name" value="Asn/Gln-tRNA_Trfase_suB/E_cat"/>
</dbReference>
<dbReference type="InterPro" id="IPR042114">
    <property type="entry name" value="GatB_C_1"/>
</dbReference>
<dbReference type="OMA" id="ARKWWMG"/>
<evidence type="ECO:0000256" key="10">
    <source>
        <dbReference type="ARBA" id="ARBA00047913"/>
    </source>
</evidence>
<keyword evidence="13" id="KW-0808">Transferase</keyword>
<comment type="catalytic activity">
    <reaction evidence="9 11">
        <text>L-aspartyl-tRNA(Asn) + L-glutamine + ATP + H2O = L-asparaginyl-tRNA(Asn) + L-glutamate + ADP + phosphate + 2 H(+)</text>
        <dbReference type="Rhea" id="RHEA:14513"/>
        <dbReference type="Rhea" id="RHEA-COMP:9674"/>
        <dbReference type="Rhea" id="RHEA-COMP:9677"/>
        <dbReference type="ChEBI" id="CHEBI:15377"/>
        <dbReference type="ChEBI" id="CHEBI:15378"/>
        <dbReference type="ChEBI" id="CHEBI:29985"/>
        <dbReference type="ChEBI" id="CHEBI:30616"/>
        <dbReference type="ChEBI" id="CHEBI:43474"/>
        <dbReference type="ChEBI" id="CHEBI:58359"/>
        <dbReference type="ChEBI" id="CHEBI:78515"/>
        <dbReference type="ChEBI" id="CHEBI:78516"/>
        <dbReference type="ChEBI" id="CHEBI:456216"/>
    </reaction>
</comment>
<accession>A0A0C1CAJ2</accession>
<evidence type="ECO:0000256" key="5">
    <source>
        <dbReference type="ARBA" id="ARBA00022741"/>
    </source>
</evidence>
<dbReference type="InterPro" id="IPR017959">
    <property type="entry name" value="Asn/Gln-tRNA_amidoTrfase_suB/E"/>
</dbReference>
<dbReference type="GO" id="GO:0050566">
    <property type="term" value="F:asparaginyl-tRNA synthase (glutamine-hydrolyzing) activity"/>
    <property type="evidence" value="ECO:0007669"/>
    <property type="project" value="RHEA"/>
</dbReference>
<dbReference type="EC" id="6.3.5.-" evidence="11"/>
<dbReference type="GO" id="GO:0006412">
    <property type="term" value="P:translation"/>
    <property type="evidence" value="ECO:0007669"/>
    <property type="project" value="UniProtKB-UniRule"/>
</dbReference>
<dbReference type="InterPro" id="IPR017958">
    <property type="entry name" value="Gln-tRNA_amidoTrfase_suB_CS"/>
</dbReference>
<dbReference type="NCBIfam" id="NF004014">
    <property type="entry name" value="PRK05477.1-4"/>
    <property type="match status" value="1"/>
</dbReference>
<dbReference type="InterPro" id="IPR004413">
    <property type="entry name" value="GatB"/>
</dbReference>
<dbReference type="InterPro" id="IPR023168">
    <property type="entry name" value="GatB_Yqey_C_2"/>
</dbReference>
<keyword evidence="5 11" id="KW-0547">Nucleotide-binding</keyword>
<proteinExistence type="inferred from homology"/>
<dbReference type="FunFam" id="1.10.10.410:FF:000001">
    <property type="entry name" value="Aspartyl/glutamyl-tRNA(Asn/Gln) amidotransferase subunit B"/>
    <property type="match status" value="1"/>
</dbReference>
<dbReference type="SMART" id="SM00845">
    <property type="entry name" value="GatB_Yqey"/>
    <property type="match status" value="1"/>
</dbReference>
<evidence type="ECO:0000256" key="11">
    <source>
        <dbReference type="HAMAP-Rule" id="MF_00121"/>
    </source>
</evidence>
<dbReference type="GO" id="GO:0070681">
    <property type="term" value="P:glutaminyl-tRNAGln biosynthesis via transamidation"/>
    <property type="evidence" value="ECO:0007669"/>
    <property type="project" value="TreeGrafter"/>
</dbReference>
<organism evidence="13 14">
    <name type="scientific">Parachlamydia acanthamoebae</name>
    <dbReference type="NCBI Taxonomy" id="83552"/>
    <lineage>
        <taxon>Bacteria</taxon>
        <taxon>Pseudomonadati</taxon>
        <taxon>Chlamydiota</taxon>
        <taxon>Chlamydiia</taxon>
        <taxon>Parachlamydiales</taxon>
        <taxon>Parachlamydiaceae</taxon>
        <taxon>Parachlamydia</taxon>
    </lineage>
</organism>
<evidence type="ECO:0000259" key="12">
    <source>
        <dbReference type="SMART" id="SM00845"/>
    </source>
</evidence>
<dbReference type="AlphaFoldDB" id="A0A0C1CAJ2"/>
<protein>
    <recommendedName>
        <fullName evidence="3 11">Aspartyl/glutamyl-tRNA(Asn/Gln) amidotransferase subunit B</fullName>
        <shortName evidence="11">Asp/Glu-ADT subunit B</shortName>
        <ecNumber evidence="11">6.3.5.-</ecNumber>
    </recommendedName>
</protein>
<feature type="domain" description="Asn/Gln amidotransferase" evidence="12">
    <location>
        <begin position="333"/>
        <end position="482"/>
    </location>
</feature>
<dbReference type="Proteomes" id="UP000031307">
    <property type="component" value="Unassembled WGS sequence"/>
</dbReference>
<evidence type="ECO:0000256" key="8">
    <source>
        <dbReference type="ARBA" id="ARBA00024799"/>
    </source>
</evidence>
<sequence>MTQEWETIIGLEIHAELNTKSKLFSVAPNRFGDEPNTNITEVCTGMPGALPVLNQEAVRKAVQLGCAVQAQVAHFSTFDRKSYFYPDSPRNFQITQYENPIVIGGTVIAEVDGVEKAFAIHHVHLEDDAGMLKHFSTFAGVDYNRAGVPLVEIVSEPCMHTPQEAVAYCLAIKAILQYIDASDCNMEEGSLRVDANISVRPKGEKGFRNKIEIKNMNSFSNMEMALTAEIKRQIREYTSRPDEPHTSIIKQATYRWDPDRKETVLMRTKESADDYRYFPEPDLVPIVLTDAYIEEIRRSLPELPLQRERRYVSELGLSAHSAFVLTSDKKLADYFEEALKISSNARSLCNWLIVEFAGRYKESGKSVIESGITAAHVGELINMIDQKEITGRIAKSVADEMVLHPEKSPKQIVKENPDFSPVHDQAEIEKLVTQVLADNPQSIADFKAGKDKAFAFLVGQVMKLTKGKASPEVVNELLKQKIHSS</sequence>
<dbReference type="Pfam" id="PF02934">
    <property type="entry name" value="GatB_N"/>
    <property type="match status" value="1"/>
</dbReference>
<dbReference type="Pfam" id="PF02637">
    <property type="entry name" value="GatB_Yqey"/>
    <property type="match status" value="1"/>
</dbReference>
<dbReference type="Gene3D" id="1.10.10.410">
    <property type="match status" value="1"/>
</dbReference>
<dbReference type="NCBIfam" id="NF004012">
    <property type="entry name" value="PRK05477.1-2"/>
    <property type="match status" value="1"/>
</dbReference>
<dbReference type="PROSITE" id="PS01234">
    <property type="entry name" value="GATB"/>
    <property type="match status" value="1"/>
</dbReference>
<keyword evidence="4 11" id="KW-0436">Ligase</keyword>
<comment type="caution">
    <text evidence="13">The sequence shown here is derived from an EMBL/GenBank/DDBJ whole genome shotgun (WGS) entry which is preliminary data.</text>
</comment>
<dbReference type="RefSeq" id="WP_006340865.1">
    <property type="nucleotide sequence ID" value="NZ_JASBUT010000014.1"/>
</dbReference>
<dbReference type="GO" id="GO:0050567">
    <property type="term" value="F:glutaminyl-tRNA synthase (glutamine-hydrolyzing) activity"/>
    <property type="evidence" value="ECO:0007669"/>
    <property type="project" value="UniProtKB-UniRule"/>
</dbReference>
<dbReference type="PATRIC" id="fig|83552.4.peg.824"/>
<keyword evidence="7 11" id="KW-0648">Protein biosynthesis</keyword>
<reference evidence="13 14" key="1">
    <citation type="journal article" date="2014" name="Mol. Biol. Evol.">
        <title>Massive expansion of Ubiquitination-related gene families within the Chlamydiae.</title>
        <authorList>
            <person name="Domman D."/>
            <person name="Collingro A."/>
            <person name="Lagkouvardos I."/>
            <person name="Gehre L."/>
            <person name="Weinmaier T."/>
            <person name="Rattei T."/>
            <person name="Subtil A."/>
            <person name="Horn M."/>
        </authorList>
    </citation>
    <scope>NUCLEOTIDE SEQUENCE [LARGE SCALE GENOMIC DNA]</scope>
    <source>
        <strain evidence="13 14">OEW1</strain>
    </source>
</reference>
<dbReference type="SUPFAM" id="SSF55931">
    <property type="entry name" value="Glutamine synthetase/guanido kinase"/>
    <property type="match status" value="1"/>
</dbReference>
<comment type="subunit">
    <text evidence="2 11">Heterotrimer of A, B and C subunits.</text>
</comment>
<dbReference type="Gene3D" id="1.10.150.380">
    <property type="entry name" value="GatB domain, N-terminal subdomain"/>
    <property type="match status" value="1"/>
</dbReference>
<comment type="function">
    <text evidence="8 11">Allows the formation of correctly charged Asn-tRNA(Asn) or Gln-tRNA(Gln) through the transamidation of misacylated Asp-tRNA(Asn) or Glu-tRNA(Gln) in organisms which lack either or both of asparaginyl-tRNA or glutaminyl-tRNA synthetases. The reaction takes place in the presence of glutamine and ATP through an activated phospho-Asp-tRNA(Asn) or phospho-Glu-tRNA(Gln).</text>
</comment>
<dbReference type="InterPro" id="IPR014746">
    <property type="entry name" value="Gln_synth/guanido_kin_cat_dom"/>
</dbReference>
<evidence type="ECO:0000256" key="3">
    <source>
        <dbReference type="ARBA" id="ARBA00016923"/>
    </source>
</evidence>